<evidence type="ECO:0000256" key="3">
    <source>
        <dbReference type="SAM" id="SignalP"/>
    </source>
</evidence>
<dbReference type="Pfam" id="PF25607">
    <property type="entry name" value="DUF7939"/>
    <property type="match status" value="1"/>
</dbReference>
<organism evidence="5 6">
    <name type="scientific">Ectopseudomonas oleovorans (strain CECT 5344)</name>
    <name type="common">Pseudomonas pseudoalcaligenes</name>
    <dbReference type="NCBI Taxonomy" id="1182590"/>
    <lineage>
        <taxon>Bacteria</taxon>
        <taxon>Pseudomonadati</taxon>
        <taxon>Pseudomonadota</taxon>
        <taxon>Gammaproteobacteria</taxon>
        <taxon>Pseudomonadales</taxon>
        <taxon>Pseudomonadaceae</taxon>
        <taxon>Ectopseudomonas</taxon>
    </lineage>
</organism>
<feature type="chain" id="PRO_5004882983" description="DUF7939 domain-containing protein" evidence="3">
    <location>
        <begin position="19"/>
        <end position="546"/>
    </location>
</feature>
<evidence type="ECO:0000313" key="5">
    <source>
        <dbReference type="EMBL" id="CDM41294.1"/>
    </source>
</evidence>
<reference evidence="5 6" key="1">
    <citation type="submission" date="2013-11" db="EMBL/GenBank/DDBJ databases">
        <title>Complete genome sequence of the cyanide-degrading bacterium Pseudomonas pseudoalcaligenes CECT 5344.</title>
        <authorList>
            <person name="Wibberg D."/>
            <person name="Puehler A."/>
            <person name="Schlueter A."/>
        </authorList>
    </citation>
    <scope>NUCLEOTIDE SEQUENCE [LARGE SCALE GENOMIC DNA]</scope>
    <source>
        <strain evidence="6">CECT 5344</strain>
    </source>
</reference>
<evidence type="ECO:0000259" key="4">
    <source>
        <dbReference type="Pfam" id="PF25607"/>
    </source>
</evidence>
<feature type="domain" description="DUF7939" evidence="4">
    <location>
        <begin position="450"/>
        <end position="527"/>
    </location>
</feature>
<accession>W6RHH5</accession>
<dbReference type="RefSeq" id="WP_003460613.1">
    <property type="nucleotide sequence ID" value="NZ_HG916826.1"/>
</dbReference>
<dbReference type="PANTHER" id="PTHR40940:SF1">
    <property type="entry name" value="PROTEIN BATD"/>
    <property type="match status" value="1"/>
</dbReference>
<name>W6RHH5_ECTO5</name>
<dbReference type="OrthoDB" id="5293418at2"/>
<evidence type="ECO:0000256" key="2">
    <source>
        <dbReference type="SAM" id="Phobius"/>
    </source>
</evidence>
<dbReference type="InterPro" id="IPR025738">
    <property type="entry name" value="BatD"/>
</dbReference>
<evidence type="ECO:0000256" key="1">
    <source>
        <dbReference type="SAM" id="MobiDB-lite"/>
    </source>
</evidence>
<dbReference type="InterPro" id="IPR057699">
    <property type="entry name" value="DUF7939"/>
</dbReference>
<keyword evidence="2" id="KW-0472">Membrane</keyword>
<dbReference type="Proteomes" id="UP000032841">
    <property type="component" value="Chromosome"/>
</dbReference>
<keyword evidence="2" id="KW-0812">Transmembrane</keyword>
<dbReference type="EMBL" id="HG916826">
    <property type="protein sequence ID" value="CDM41294.1"/>
    <property type="molecule type" value="Genomic_DNA"/>
</dbReference>
<feature type="region of interest" description="Disordered" evidence="1">
    <location>
        <begin position="306"/>
        <end position="333"/>
    </location>
</feature>
<protein>
    <recommendedName>
        <fullName evidence="4">DUF7939 domain-containing protein</fullName>
    </recommendedName>
</protein>
<feature type="transmembrane region" description="Helical" evidence="2">
    <location>
        <begin position="410"/>
        <end position="431"/>
    </location>
</feature>
<keyword evidence="3" id="KW-0732">Signal</keyword>
<dbReference type="PANTHER" id="PTHR40940">
    <property type="entry name" value="PROTEIN BATD-RELATED"/>
    <property type="match status" value="1"/>
</dbReference>
<dbReference type="KEGG" id="ppse:BN5_2731"/>
<sequence length="546" mass="60031">MKPLLFLFLLLLAGQASAEAFFASVDRTRLSEGETVVLTLESTDPTRFGRPDLSPLEQDFEILGSRQVNRLSSIGDAPRASTRWILTLQPRRSGEVIIPAIRLEDAETLPITLNVEEAISAGAGDTLAPVFIDASLDQPSVYVQAQAVLTLRIYHSVSMYDDSSLTPLRIADARVEQLGEPRTYEKSIGGVLHGVIELQYAIYPQRSGQLVIPGQTFSATLVDRSRSNDFLPFGPRAGKVSRVKSPDIPLQVKPKPADYPADAPWLPARALGLAETWNPQPEQSQVGDSLTRRLILKVDGLSSAQLPPLPATQVDGLRRYPDQPQMSDQKSETGIIGTREEREALVPNRSGSFDLPPLEVLWWNTQTDTLERTTLSARTLQVAENPQLQNDEQPNTPMVTTQVIEGPELWPWQLACAVLSLTTLLGFGLWWHARRQPAIQRAAQSGPSPRTLLDDIKRACQAGDAQATRHALDAWARQQPETLADMAARYVPLSDALDGLNGALYSESGQFWQGEELWKAIRSLPASQEPSAAPQESSALPPLYPR</sequence>
<dbReference type="HOGENOM" id="CLU_031701_1_0_6"/>
<dbReference type="eggNOG" id="COG4783">
    <property type="taxonomic scope" value="Bacteria"/>
</dbReference>
<evidence type="ECO:0000313" key="6">
    <source>
        <dbReference type="Proteomes" id="UP000032841"/>
    </source>
</evidence>
<feature type="signal peptide" evidence="3">
    <location>
        <begin position="1"/>
        <end position="18"/>
    </location>
</feature>
<feature type="region of interest" description="Disordered" evidence="1">
    <location>
        <begin position="525"/>
        <end position="546"/>
    </location>
</feature>
<dbReference type="AlphaFoldDB" id="W6RHH5"/>
<dbReference type="Pfam" id="PF13584">
    <property type="entry name" value="BatD"/>
    <property type="match status" value="1"/>
</dbReference>
<keyword evidence="2" id="KW-1133">Transmembrane helix</keyword>
<feature type="compositionally biased region" description="Polar residues" evidence="1">
    <location>
        <begin position="525"/>
        <end position="538"/>
    </location>
</feature>
<proteinExistence type="predicted"/>
<gene>
    <name evidence="5" type="ORF">BN5_2731</name>
</gene>